<evidence type="ECO:0000256" key="6">
    <source>
        <dbReference type="RuleBase" id="RU361243"/>
    </source>
</evidence>
<dbReference type="NCBIfam" id="TIGR03376">
    <property type="entry name" value="glycerol3P_DH"/>
    <property type="match status" value="1"/>
</dbReference>
<feature type="domain" description="Glycerol-3-phosphate dehydrogenase NAD-dependent C-terminal" evidence="8">
    <location>
        <begin position="271"/>
        <end position="416"/>
    </location>
</feature>
<dbReference type="PROSITE" id="PS00957">
    <property type="entry name" value="NAD_G3PDH"/>
    <property type="match status" value="1"/>
</dbReference>
<dbReference type="PANTHER" id="PTHR11728">
    <property type="entry name" value="GLYCEROL-3-PHOSPHATE DEHYDROGENASE"/>
    <property type="match status" value="1"/>
</dbReference>
<evidence type="ECO:0000256" key="4">
    <source>
        <dbReference type="ARBA" id="ARBA00048683"/>
    </source>
</evidence>
<dbReference type="GO" id="GO:0005975">
    <property type="term" value="P:carbohydrate metabolic process"/>
    <property type="evidence" value="ECO:0007669"/>
    <property type="project" value="InterPro"/>
</dbReference>
<dbReference type="GO" id="GO:0141152">
    <property type="term" value="F:glycerol-3-phosphate dehydrogenase (NAD+) activity"/>
    <property type="evidence" value="ECO:0007669"/>
    <property type="project" value="UniProtKB-UniRule"/>
</dbReference>
<name>A0A9Q3CMZ1_9BASI</name>
<protein>
    <recommendedName>
        <fullName evidence="6">Glycerol-3-phosphate dehydrogenase [NAD(+)]</fullName>
        <ecNumber evidence="6">1.1.1.8</ecNumber>
    </recommendedName>
</protein>
<dbReference type="PRINTS" id="PR00077">
    <property type="entry name" value="GPDHDRGNASE"/>
</dbReference>
<feature type="domain" description="Glycerol-3-phosphate dehydrogenase NAD-dependent N-terminal" evidence="7">
    <location>
        <begin position="81"/>
        <end position="247"/>
    </location>
</feature>
<reference evidence="9" key="1">
    <citation type="submission" date="2021-03" db="EMBL/GenBank/DDBJ databases">
        <title>Draft genome sequence of rust myrtle Austropuccinia psidii MF-1, a brazilian biotype.</title>
        <authorList>
            <person name="Quecine M.C."/>
            <person name="Pachon D.M.R."/>
            <person name="Bonatelli M.L."/>
            <person name="Correr F.H."/>
            <person name="Franceschini L.M."/>
            <person name="Leite T.F."/>
            <person name="Margarido G.R.A."/>
            <person name="Almeida C.A."/>
            <person name="Ferrarezi J.A."/>
            <person name="Labate C.A."/>
        </authorList>
    </citation>
    <scope>NUCLEOTIDE SEQUENCE</scope>
    <source>
        <strain evidence="9">MF-1</strain>
    </source>
</reference>
<proteinExistence type="inferred from homology"/>
<dbReference type="GO" id="GO:0046168">
    <property type="term" value="P:glycerol-3-phosphate catabolic process"/>
    <property type="evidence" value="ECO:0007669"/>
    <property type="project" value="UniProtKB-UniRule"/>
</dbReference>
<dbReference type="EC" id="1.1.1.8" evidence="6"/>
<dbReference type="GO" id="GO:0051287">
    <property type="term" value="F:NAD binding"/>
    <property type="evidence" value="ECO:0007669"/>
    <property type="project" value="UniProtKB-UniRule"/>
</dbReference>
<evidence type="ECO:0000313" key="10">
    <source>
        <dbReference type="Proteomes" id="UP000765509"/>
    </source>
</evidence>
<evidence type="ECO:0000259" key="7">
    <source>
        <dbReference type="Pfam" id="PF01210"/>
    </source>
</evidence>
<keyword evidence="10" id="KW-1185">Reference proteome</keyword>
<dbReference type="InterPro" id="IPR006168">
    <property type="entry name" value="G3P_DH_NAD-dep"/>
</dbReference>
<comment type="similarity">
    <text evidence="1 5">Belongs to the NAD-dependent glycerol-3-phosphate dehydrogenase family.</text>
</comment>
<dbReference type="EMBL" id="AVOT02008376">
    <property type="protein sequence ID" value="MBW0485895.1"/>
    <property type="molecule type" value="Genomic_DNA"/>
</dbReference>
<dbReference type="InterPro" id="IPR036291">
    <property type="entry name" value="NAD(P)-bd_dom_sf"/>
</dbReference>
<dbReference type="Gene3D" id="1.10.1040.10">
    <property type="entry name" value="N-(1-d-carboxylethyl)-l-norvaline Dehydrogenase, domain 2"/>
    <property type="match status" value="1"/>
</dbReference>
<keyword evidence="3 5" id="KW-0520">NAD</keyword>
<evidence type="ECO:0000259" key="8">
    <source>
        <dbReference type="Pfam" id="PF07479"/>
    </source>
</evidence>
<dbReference type="InterPro" id="IPR011128">
    <property type="entry name" value="G3P_DH_NAD-dep_N"/>
</dbReference>
<dbReference type="PANTHER" id="PTHR11728:SF8">
    <property type="entry name" value="GLYCEROL-3-PHOSPHATE DEHYDROGENASE [NAD(+)]-RELATED"/>
    <property type="match status" value="1"/>
</dbReference>
<keyword evidence="2 5" id="KW-0560">Oxidoreductase</keyword>
<dbReference type="InterPro" id="IPR006109">
    <property type="entry name" value="G3P_DH_NAD-dep_C"/>
</dbReference>
<evidence type="ECO:0000256" key="1">
    <source>
        <dbReference type="ARBA" id="ARBA00011009"/>
    </source>
</evidence>
<organism evidence="9 10">
    <name type="scientific">Austropuccinia psidii MF-1</name>
    <dbReference type="NCBI Taxonomy" id="1389203"/>
    <lineage>
        <taxon>Eukaryota</taxon>
        <taxon>Fungi</taxon>
        <taxon>Dikarya</taxon>
        <taxon>Basidiomycota</taxon>
        <taxon>Pucciniomycotina</taxon>
        <taxon>Pucciniomycetes</taxon>
        <taxon>Pucciniales</taxon>
        <taxon>Sphaerophragmiaceae</taxon>
        <taxon>Austropuccinia</taxon>
    </lineage>
</organism>
<evidence type="ECO:0000256" key="3">
    <source>
        <dbReference type="ARBA" id="ARBA00023027"/>
    </source>
</evidence>
<dbReference type="Proteomes" id="UP000765509">
    <property type="component" value="Unassembled WGS sequence"/>
</dbReference>
<dbReference type="FunFam" id="3.40.50.720:FF:000365">
    <property type="entry name" value="Glycerol-3-phosphate dehydrogenase [NAD(+)]"/>
    <property type="match status" value="1"/>
</dbReference>
<dbReference type="SUPFAM" id="SSF51735">
    <property type="entry name" value="NAD(P)-binding Rossmann-fold domains"/>
    <property type="match status" value="1"/>
</dbReference>
<dbReference type="Gene3D" id="3.40.50.720">
    <property type="entry name" value="NAD(P)-binding Rossmann-like Domain"/>
    <property type="match status" value="1"/>
</dbReference>
<accession>A0A9Q3CMZ1</accession>
<dbReference type="InterPro" id="IPR013328">
    <property type="entry name" value="6PGD_dom2"/>
</dbReference>
<dbReference type="Pfam" id="PF01210">
    <property type="entry name" value="NAD_Gly3P_dh_N"/>
    <property type="match status" value="1"/>
</dbReference>
<dbReference type="GO" id="GO:0005634">
    <property type="term" value="C:nucleus"/>
    <property type="evidence" value="ECO:0007669"/>
    <property type="project" value="TreeGrafter"/>
</dbReference>
<dbReference type="Pfam" id="PF07479">
    <property type="entry name" value="NAD_Gly3P_dh_C"/>
    <property type="match status" value="1"/>
</dbReference>
<dbReference type="InterPro" id="IPR017751">
    <property type="entry name" value="G3P_DH_NAD-dep_euk"/>
</dbReference>
<dbReference type="OrthoDB" id="10263760at2759"/>
<comment type="catalytic activity">
    <reaction evidence="4 6">
        <text>sn-glycerol 3-phosphate + NAD(+) = dihydroxyacetone phosphate + NADH + H(+)</text>
        <dbReference type="Rhea" id="RHEA:11092"/>
        <dbReference type="ChEBI" id="CHEBI:15378"/>
        <dbReference type="ChEBI" id="CHEBI:57540"/>
        <dbReference type="ChEBI" id="CHEBI:57597"/>
        <dbReference type="ChEBI" id="CHEBI:57642"/>
        <dbReference type="ChEBI" id="CHEBI:57945"/>
        <dbReference type="EC" id="1.1.1.8"/>
    </reaction>
</comment>
<dbReference type="GO" id="GO:0042803">
    <property type="term" value="F:protein homodimerization activity"/>
    <property type="evidence" value="ECO:0007669"/>
    <property type="project" value="InterPro"/>
</dbReference>
<comment type="caution">
    <text evidence="9">The sequence shown here is derived from an EMBL/GenBank/DDBJ whole genome shotgun (WGS) entry which is preliminary data.</text>
</comment>
<dbReference type="GO" id="GO:0005829">
    <property type="term" value="C:cytosol"/>
    <property type="evidence" value="ECO:0007669"/>
    <property type="project" value="TreeGrafter"/>
</dbReference>
<sequence length="420" mass="46295">MINRLKFVLEPVHKSNEFMSISFRSWPTSLTNSFAFRPQKTQHERFICINSYPNPNLYHHLPQSKLANMSVASYQRPKHRVAIIGSGNWGSAIAKLAAENTARHGDTFERDVPMWVYEEQVNGRNLTNIINEDHENVKYLPGVQLPANLKAVPSLPASCRGATMLVFCLPHQFIPNICRQLREANVIATGAFAVSLTKGVDVIGDKIKIFADVIEEELGISCSALSGANIANEVACNKFSETTIGYRIKSEGKLWQKLFHTSQFHVQIIEDRIGVSLCGALKNVVAIAAGFCDGLGWGNNAKAAVMRIGLLEMKNFSMEFFSGVKPETFVQESAGVADLITTCFGGRNRLCAEAHVKTGKPFSQLEAELLGGQKLQGVATAQELHTFLKARGRVGAYPLFNVVYKISFENLDPAKLSAHL</sequence>
<dbReference type="FunFam" id="1.10.1040.10:FF:000004">
    <property type="entry name" value="Glycerol-3-phosphate dehydrogenase [NAD(+)]"/>
    <property type="match status" value="1"/>
</dbReference>
<evidence type="ECO:0000256" key="2">
    <source>
        <dbReference type="ARBA" id="ARBA00023002"/>
    </source>
</evidence>
<dbReference type="SUPFAM" id="SSF48179">
    <property type="entry name" value="6-phosphogluconate dehydrogenase C-terminal domain-like"/>
    <property type="match status" value="1"/>
</dbReference>
<dbReference type="InterPro" id="IPR008927">
    <property type="entry name" value="6-PGluconate_DH-like_C_sf"/>
</dbReference>
<evidence type="ECO:0000256" key="5">
    <source>
        <dbReference type="RuleBase" id="RU000437"/>
    </source>
</evidence>
<gene>
    <name evidence="9" type="ORF">O181_025610</name>
</gene>
<evidence type="ECO:0000313" key="9">
    <source>
        <dbReference type="EMBL" id="MBW0485895.1"/>
    </source>
</evidence>
<dbReference type="AlphaFoldDB" id="A0A9Q3CMZ1"/>